<accession>A0A8K0AG87</accession>
<sequence>MIRFRTVIFVQLVAQWVVADVNLESSQRSSAGDVIQFVDQQPTIYQSSPGTYRHFDGQQQLECELCEPGHYRIRHCDAEHWRTCEQCPHNFYMPYYNNGDKCRSCGDTCDSDRYLVTLQECSPTAPRRCACQPGTAQVYLGSNGPGMCKPYEMGTTDRKHDNVTSSHEETSAETTEKTTTSVTNDTTRWDIDSSFANDTLSYDLAETKSIVGPVVGGLVGLLAVGIVTVAVVIRVCNRAHSKEMENIINRDIEWKDVFNHVADHIGNDWLHLARKLPGNSPTQSDLDSIRLEHHPRVDEMAFQMLTKWKQMNGDKASLKGLQHGLRRSWHPLIARQIGKMQLQTPEVV</sequence>
<evidence type="ECO:0000313" key="14">
    <source>
        <dbReference type="EMBL" id="CAH1274485.1"/>
    </source>
</evidence>
<evidence type="ECO:0000313" key="15">
    <source>
        <dbReference type="Proteomes" id="UP000838412"/>
    </source>
</evidence>
<evidence type="ECO:0000256" key="6">
    <source>
        <dbReference type="ARBA" id="ARBA00023157"/>
    </source>
</evidence>
<evidence type="ECO:0000256" key="11">
    <source>
        <dbReference type="SAM" id="SignalP"/>
    </source>
</evidence>
<evidence type="ECO:0000256" key="7">
    <source>
        <dbReference type="ARBA" id="ARBA00023180"/>
    </source>
</evidence>
<feature type="compositionally biased region" description="Basic and acidic residues" evidence="9">
    <location>
        <begin position="155"/>
        <end position="176"/>
    </location>
</feature>
<keyword evidence="15" id="KW-1185">Reference proteome</keyword>
<keyword evidence="2" id="KW-0964">Secreted</keyword>
<keyword evidence="10" id="KW-1133">Transmembrane helix</keyword>
<dbReference type="Proteomes" id="UP000838412">
    <property type="component" value="Chromosome 9"/>
</dbReference>
<dbReference type="PROSITE" id="PS50050">
    <property type="entry name" value="TNFR_NGFR_2"/>
    <property type="match status" value="1"/>
</dbReference>
<dbReference type="SUPFAM" id="SSF47986">
    <property type="entry name" value="DEATH domain"/>
    <property type="match status" value="1"/>
</dbReference>
<dbReference type="InterPro" id="IPR000488">
    <property type="entry name" value="Death_dom"/>
</dbReference>
<feature type="disulfide bond" evidence="8">
    <location>
        <begin position="87"/>
        <end position="102"/>
    </location>
</feature>
<feature type="repeat" description="TNFR-Cys" evidence="8">
    <location>
        <begin position="86"/>
        <end position="129"/>
    </location>
</feature>
<dbReference type="CDD" id="cd01670">
    <property type="entry name" value="Death"/>
    <property type="match status" value="1"/>
</dbReference>
<dbReference type="InterPro" id="IPR011029">
    <property type="entry name" value="DEATH-like_dom_sf"/>
</dbReference>
<feature type="domain" description="Death" evidence="12">
    <location>
        <begin position="261"/>
        <end position="327"/>
    </location>
</feature>
<organism evidence="14 15">
    <name type="scientific">Branchiostoma lanceolatum</name>
    <name type="common">Common lancelet</name>
    <name type="synonym">Amphioxus lanceolatum</name>
    <dbReference type="NCBI Taxonomy" id="7740"/>
    <lineage>
        <taxon>Eukaryota</taxon>
        <taxon>Metazoa</taxon>
        <taxon>Chordata</taxon>
        <taxon>Cephalochordata</taxon>
        <taxon>Leptocardii</taxon>
        <taxon>Amphioxiformes</taxon>
        <taxon>Branchiostomatidae</taxon>
        <taxon>Branchiostoma</taxon>
    </lineage>
</organism>
<keyword evidence="5" id="KW-0677">Repeat</keyword>
<name>A0A8K0AG87_BRALA</name>
<dbReference type="SUPFAM" id="SSF57586">
    <property type="entry name" value="TNF receptor-like"/>
    <property type="match status" value="1"/>
</dbReference>
<dbReference type="CDD" id="cd00185">
    <property type="entry name" value="TNFRSF"/>
    <property type="match status" value="1"/>
</dbReference>
<evidence type="ECO:0000256" key="10">
    <source>
        <dbReference type="SAM" id="Phobius"/>
    </source>
</evidence>
<dbReference type="OrthoDB" id="9417953at2759"/>
<dbReference type="EMBL" id="OV696694">
    <property type="protein sequence ID" value="CAH1274485.1"/>
    <property type="molecule type" value="Genomic_DNA"/>
</dbReference>
<evidence type="ECO:0000256" key="3">
    <source>
        <dbReference type="ARBA" id="ARBA00022703"/>
    </source>
</evidence>
<comment type="caution">
    <text evidence="8">Lacks conserved residue(s) required for the propagation of feature annotation.</text>
</comment>
<dbReference type="InterPro" id="IPR001368">
    <property type="entry name" value="TNFR/NGFR_Cys_rich_reg"/>
</dbReference>
<proteinExistence type="predicted"/>
<comment type="subcellular location">
    <subcellularLocation>
        <location evidence="1">Secreted</location>
    </subcellularLocation>
</comment>
<feature type="region of interest" description="Disordered" evidence="9">
    <location>
        <begin position="155"/>
        <end position="183"/>
    </location>
</feature>
<keyword evidence="7" id="KW-0325">Glycoprotein</keyword>
<evidence type="ECO:0000259" key="13">
    <source>
        <dbReference type="PROSITE" id="PS50050"/>
    </source>
</evidence>
<evidence type="ECO:0000256" key="1">
    <source>
        <dbReference type="ARBA" id="ARBA00004613"/>
    </source>
</evidence>
<dbReference type="Pfam" id="PF00531">
    <property type="entry name" value="Death"/>
    <property type="match status" value="1"/>
</dbReference>
<dbReference type="GO" id="GO:0005576">
    <property type="term" value="C:extracellular region"/>
    <property type="evidence" value="ECO:0007669"/>
    <property type="project" value="UniProtKB-SubCell"/>
</dbReference>
<gene>
    <name evidence="14" type="primary">TNFRSF11B</name>
    <name evidence="14" type="ORF">BLAG_LOCUS25485</name>
</gene>
<dbReference type="AlphaFoldDB" id="A0A8K0AG87"/>
<keyword evidence="10" id="KW-0812">Transmembrane</keyword>
<evidence type="ECO:0000256" key="8">
    <source>
        <dbReference type="PROSITE-ProRule" id="PRU00206"/>
    </source>
</evidence>
<evidence type="ECO:0000256" key="9">
    <source>
        <dbReference type="SAM" id="MobiDB-lite"/>
    </source>
</evidence>
<keyword evidence="4 11" id="KW-0732">Signal</keyword>
<evidence type="ECO:0000256" key="2">
    <source>
        <dbReference type="ARBA" id="ARBA00022525"/>
    </source>
</evidence>
<keyword evidence="10" id="KW-0472">Membrane</keyword>
<evidence type="ECO:0000259" key="12">
    <source>
        <dbReference type="PROSITE" id="PS50017"/>
    </source>
</evidence>
<evidence type="ECO:0000256" key="5">
    <source>
        <dbReference type="ARBA" id="ARBA00022737"/>
    </source>
</evidence>
<protein>
    <submittedName>
        <fullName evidence="14">TNFRSF11B protein</fullName>
    </submittedName>
</protein>
<feature type="signal peptide" evidence="11">
    <location>
        <begin position="1"/>
        <end position="19"/>
    </location>
</feature>
<feature type="chain" id="PRO_5035449903" evidence="11">
    <location>
        <begin position="20"/>
        <end position="348"/>
    </location>
</feature>
<feature type="transmembrane region" description="Helical" evidence="10">
    <location>
        <begin position="210"/>
        <end position="233"/>
    </location>
</feature>
<dbReference type="GO" id="GO:0006915">
    <property type="term" value="P:apoptotic process"/>
    <property type="evidence" value="ECO:0007669"/>
    <property type="project" value="UniProtKB-KW"/>
</dbReference>
<dbReference type="Gene3D" id="1.10.533.10">
    <property type="entry name" value="Death Domain, Fas"/>
    <property type="match status" value="1"/>
</dbReference>
<dbReference type="PANTHER" id="PTHR23097:SF181">
    <property type="entry name" value="CASPASE-8-LIKE"/>
    <property type="match status" value="1"/>
</dbReference>
<evidence type="ECO:0000256" key="4">
    <source>
        <dbReference type="ARBA" id="ARBA00022729"/>
    </source>
</evidence>
<feature type="domain" description="TNFR-Cys" evidence="13">
    <location>
        <begin position="86"/>
        <end position="129"/>
    </location>
</feature>
<dbReference type="Gene3D" id="2.10.50.10">
    <property type="entry name" value="Tumor Necrosis Factor Receptor, subunit A, domain 2"/>
    <property type="match status" value="1"/>
</dbReference>
<keyword evidence="6 8" id="KW-1015">Disulfide bond</keyword>
<dbReference type="PROSITE" id="PS50017">
    <property type="entry name" value="DEATH_DOMAIN"/>
    <property type="match status" value="1"/>
</dbReference>
<keyword evidence="3" id="KW-0053">Apoptosis</keyword>
<reference evidence="14" key="1">
    <citation type="submission" date="2022-01" db="EMBL/GenBank/DDBJ databases">
        <authorList>
            <person name="Braso-Vives M."/>
        </authorList>
    </citation>
    <scope>NUCLEOTIDE SEQUENCE</scope>
</reference>
<dbReference type="GO" id="GO:0007165">
    <property type="term" value="P:signal transduction"/>
    <property type="evidence" value="ECO:0007669"/>
    <property type="project" value="InterPro"/>
</dbReference>
<dbReference type="PANTHER" id="PTHR23097">
    <property type="entry name" value="TUMOR NECROSIS FACTOR RECEPTOR SUPERFAMILY MEMBER"/>
    <property type="match status" value="1"/>
</dbReference>
<dbReference type="SMART" id="SM00005">
    <property type="entry name" value="DEATH"/>
    <property type="match status" value="1"/>
</dbReference>
<dbReference type="InterPro" id="IPR052459">
    <property type="entry name" value="TNFRSF_decoy_receptor"/>
</dbReference>